<keyword evidence="6 8" id="KW-0472">Membrane</keyword>
<feature type="region of interest" description="Disordered" evidence="7">
    <location>
        <begin position="1"/>
        <end position="28"/>
    </location>
</feature>
<protein>
    <submittedName>
        <fullName evidence="10">Glycosyltransferase</fullName>
        <ecNumber evidence="10">2.4.-.-</ecNumber>
    </submittedName>
</protein>
<evidence type="ECO:0000256" key="8">
    <source>
        <dbReference type="SAM" id="Phobius"/>
    </source>
</evidence>
<dbReference type="SUPFAM" id="SSF53448">
    <property type="entry name" value="Nucleotide-diphospho-sugar transferases"/>
    <property type="match status" value="1"/>
</dbReference>
<dbReference type="RefSeq" id="WP_300958712.1">
    <property type="nucleotide sequence ID" value="NZ_JAUHJR010000001.1"/>
</dbReference>
<keyword evidence="4 8" id="KW-0812">Transmembrane</keyword>
<proteinExistence type="predicted"/>
<name>A0ABT8ENZ5_9ACTN</name>
<dbReference type="Proteomes" id="UP001168537">
    <property type="component" value="Unassembled WGS sequence"/>
</dbReference>
<evidence type="ECO:0000256" key="6">
    <source>
        <dbReference type="ARBA" id="ARBA00023136"/>
    </source>
</evidence>
<feature type="domain" description="Type II secretion system protein GspE N-terminal" evidence="9">
    <location>
        <begin position="176"/>
        <end position="256"/>
    </location>
</feature>
<feature type="transmembrane region" description="Helical" evidence="8">
    <location>
        <begin position="650"/>
        <end position="669"/>
    </location>
</feature>
<evidence type="ECO:0000256" key="3">
    <source>
        <dbReference type="ARBA" id="ARBA00022679"/>
    </source>
</evidence>
<organism evidence="10 11">
    <name type="scientific">Nocardioides abyssi</name>
    <dbReference type="NCBI Taxonomy" id="3058370"/>
    <lineage>
        <taxon>Bacteria</taxon>
        <taxon>Bacillati</taxon>
        <taxon>Actinomycetota</taxon>
        <taxon>Actinomycetes</taxon>
        <taxon>Propionibacteriales</taxon>
        <taxon>Nocardioidaceae</taxon>
        <taxon>Nocardioides</taxon>
    </lineage>
</organism>
<dbReference type="InterPro" id="IPR029044">
    <property type="entry name" value="Nucleotide-diphossugar_trans"/>
</dbReference>
<evidence type="ECO:0000256" key="5">
    <source>
        <dbReference type="ARBA" id="ARBA00022989"/>
    </source>
</evidence>
<reference evidence="10" key="1">
    <citation type="submission" date="2023-06" db="EMBL/GenBank/DDBJ databases">
        <title>Draft genome sequence of Nocardioides sp. SOB72.</title>
        <authorList>
            <person name="Zhang G."/>
        </authorList>
    </citation>
    <scope>NUCLEOTIDE SEQUENCE</scope>
    <source>
        <strain evidence="10">SOB72</strain>
    </source>
</reference>
<dbReference type="InterPro" id="IPR007831">
    <property type="entry name" value="T2SS_GspE_N"/>
</dbReference>
<keyword evidence="11" id="KW-1185">Reference proteome</keyword>
<feature type="domain" description="Type II secretion system protein GspE N-terminal" evidence="9">
    <location>
        <begin position="31"/>
        <end position="87"/>
    </location>
</feature>
<sequence>MTATVQGPGTSTSTGTGTGTRSTPRLVHGTDPEAAALLPEGLARTFRVLPYAVVDGAVLVAAADPADPVVERVVSEHLAQPADRPVVLVKHTANEVVAAIDAVHPPVEGRVETPEQRRARTQLATMLTASGLVEPDQLQRALVEHSRTGDPLGDILVAHESIPEDVLVAALSEIHQMQRVGLADFEPDLVLGRRLPEPLAQRLQAVPVAEAEGAVLLAVARPLDAAAVSEVEEAVGSPVRQLLANRTDLDQLIQRVHSAHYAHVATTGLMESHPDSSAHVVVTGTQKAVLVMALVATVVCLVIWPMGTLIGLVGLCSAIYLVVSIYKFRLTLRALGTHLETDVTDAEIAALDERELPTYTILVPLYKEAGIVPRLVRDINALDYPRTRLDVKLLCEEDDTETIETIRSMGLPPHFHLVVVPDSQPKTKPKACNYGLQLSTGSYCVIFDAEDRPDPDQLKKALIAFDRVGPEVVCIQAKLNHFNQDQNLLTAWFANEYSMHFELVLPAMGATEAPIPLGGTSNHFRTSVLRELGAWDPFNVTEDADLGIRLHREGYRTAMIDSTTLEEANSVVPNWIRQRSRWNKGYYQTWLVHMRNPASLLAQTGFRGFMSFNLTMGSAFVLLMNPIFWALTTLYVFTQWGFIQQLFPGIVFYAASAMLFVGNFVFVYLNVAGSLQRGEFGITRTALLSPLYWGLMSWAAWKGFIQLFTNPFYWEKTEHGLDGGHA</sequence>
<comment type="caution">
    <text evidence="10">The sequence shown here is derived from an EMBL/GenBank/DDBJ whole genome shotgun (WGS) entry which is preliminary data.</text>
</comment>
<feature type="transmembrane region" description="Helical" evidence="8">
    <location>
        <begin position="681"/>
        <end position="701"/>
    </location>
</feature>
<keyword evidence="2 10" id="KW-0328">Glycosyltransferase</keyword>
<dbReference type="Gene3D" id="3.30.300.160">
    <property type="entry name" value="Type II secretion system, protein E, N-terminal domain"/>
    <property type="match status" value="2"/>
</dbReference>
<dbReference type="Gene3D" id="3.90.550.10">
    <property type="entry name" value="Spore Coat Polysaccharide Biosynthesis Protein SpsA, Chain A"/>
    <property type="match status" value="1"/>
</dbReference>
<dbReference type="InterPro" id="IPR037257">
    <property type="entry name" value="T2SS_E_N_sf"/>
</dbReference>
<dbReference type="Pfam" id="PF05157">
    <property type="entry name" value="MshEN"/>
    <property type="match status" value="2"/>
</dbReference>
<evidence type="ECO:0000256" key="2">
    <source>
        <dbReference type="ARBA" id="ARBA00022676"/>
    </source>
</evidence>
<evidence type="ECO:0000313" key="11">
    <source>
        <dbReference type="Proteomes" id="UP001168537"/>
    </source>
</evidence>
<dbReference type="SUPFAM" id="SSF160246">
    <property type="entry name" value="EspE N-terminal domain-like"/>
    <property type="match status" value="2"/>
</dbReference>
<dbReference type="PANTHER" id="PTHR43867:SF2">
    <property type="entry name" value="CELLULOSE SYNTHASE CATALYTIC SUBUNIT A [UDP-FORMING]"/>
    <property type="match status" value="1"/>
</dbReference>
<keyword evidence="3 10" id="KW-0808">Transferase</keyword>
<evidence type="ECO:0000256" key="4">
    <source>
        <dbReference type="ARBA" id="ARBA00022692"/>
    </source>
</evidence>
<dbReference type="GO" id="GO:0016757">
    <property type="term" value="F:glycosyltransferase activity"/>
    <property type="evidence" value="ECO:0007669"/>
    <property type="project" value="UniProtKB-KW"/>
</dbReference>
<evidence type="ECO:0000256" key="1">
    <source>
        <dbReference type="ARBA" id="ARBA00004141"/>
    </source>
</evidence>
<gene>
    <name evidence="10" type="ORF">QWY29_00735</name>
</gene>
<feature type="transmembrane region" description="Helical" evidence="8">
    <location>
        <begin position="290"/>
        <end position="323"/>
    </location>
</feature>
<feature type="compositionally biased region" description="Low complexity" evidence="7">
    <location>
        <begin position="7"/>
        <end position="25"/>
    </location>
</feature>
<dbReference type="EMBL" id="JAUHJR010000001">
    <property type="protein sequence ID" value="MDN4159864.1"/>
    <property type="molecule type" value="Genomic_DNA"/>
</dbReference>
<comment type="subcellular location">
    <subcellularLocation>
        <location evidence="1">Membrane</location>
        <topology evidence="1">Multi-pass membrane protein</topology>
    </subcellularLocation>
</comment>
<dbReference type="Pfam" id="PF13641">
    <property type="entry name" value="Glyco_tranf_2_3"/>
    <property type="match status" value="1"/>
</dbReference>
<dbReference type="EC" id="2.4.-.-" evidence="10"/>
<feature type="transmembrane region" description="Helical" evidence="8">
    <location>
        <begin position="619"/>
        <end position="638"/>
    </location>
</feature>
<keyword evidence="5 8" id="KW-1133">Transmembrane helix</keyword>
<accession>A0ABT8ENZ5</accession>
<dbReference type="InterPro" id="IPR050321">
    <property type="entry name" value="Glycosyltr_2/OpgH_subfam"/>
</dbReference>
<evidence type="ECO:0000256" key="7">
    <source>
        <dbReference type="SAM" id="MobiDB-lite"/>
    </source>
</evidence>
<dbReference type="PANTHER" id="PTHR43867">
    <property type="entry name" value="CELLULOSE SYNTHASE CATALYTIC SUBUNIT A [UDP-FORMING]"/>
    <property type="match status" value="1"/>
</dbReference>
<dbReference type="CDD" id="cd06427">
    <property type="entry name" value="CESA_like_2"/>
    <property type="match status" value="1"/>
</dbReference>
<evidence type="ECO:0000313" key="10">
    <source>
        <dbReference type="EMBL" id="MDN4159864.1"/>
    </source>
</evidence>
<evidence type="ECO:0000259" key="9">
    <source>
        <dbReference type="Pfam" id="PF05157"/>
    </source>
</evidence>